<dbReference type="SMART" id="SM00356">
    <property type="entry name" value="ZnF_C3H1"/>
    <property type="match status" value="5"/>
</dbReference>
<accession>A0A6A6VZ47</accession>
<dbReference type="AlphaFoldDB" id="A0A6A6VZ47"/>
<dbReference type="FunFam" id="4.10.1000.10:FF:000035">
    <property type="entry name" value="CCCH zinc finger protein, variant"/>
    <property type="match status" value="1"/>
</dbReference>
<feature type="zinc finger region" description="C3H1-type" evidence="5">
    <location>
        <begin position="364"/>
        <end position="392"/>
    </location>
</feature>
<feature type="compositionally biased region" description="Acidic residues" evidence="6">
    <location>
        <begin position="439"/>
        <end position="451"/>
    </location>
</feature>
<feature type="region of interest" description="Disordered" evidence="6">
    <location>
        <begin position="421"/>
        <end position="451"/>
    </location>
</feature>
<keyword evidence="4 5" id="KW-0862">Zinc</keyword>
<dbReference type="RefSeq" id="XP_033596532.1">
    <property type="nucleotide sequence ID" value="XM_033742897.1"/>
</dbReference>
<dbReference type="SUPFAM" id="SSF90229">
    <property type="entry name" value="CCCH zinc finger"/>
    <property type="match status" value="2"/>
</dbReference>
<dbReference type="GO" id="GO:0005634">
    <property type="term" value="C:nucleus"/>
    <property type="evidence" value="ECO:0007669"/>
    <property type="project" value="TreeGrafter"/>
</dbReference>
<evidence type="ECO:0000256" key="5">
    <source>
        <dbReference type="PROSITE-ProRule" id="PRU00723"/>
    </source>
</evidence>
<name>A0A6A6VZ47_9PEZI</name>
<sequence length="479" mass="52527">MSEDQELQAKIAALSGRISQHKEHAKSSHPVPKAFYKHAEYHGHARGGSSWAYKRGTPYGVPRGRGGRGGSAAHRNRTLIMKSTGGGAANATATAPANHLVPGEENSKWISKVDRHMQLINTAVYDQVSQQRTQAIAETAVQKRLQRDQLEKAKLQAHFYKSHTQPHDGFSSTDDQLDMNTRKHEIMIQGIKFRVLDGGSKLARCPDNTSLGLGTPKQAQVGGVKFFRSKTGNLYRAGLVKATRKQTGTKSPELCPNFTSTGSPHLSYHGCFDSPLIKACGLFTLFNHTDISLGQCSKGPACRFTHNASKVAMCKDFLAKGNCPLGDACDLSHEPNAHRVPACVHFLRGNCTNEHCRYAHVRVNPVAPVCSDFAKIGYCEKGVDCAERHVHECPDYANKGLCRNKKCRLPHVDRAVQLRKAATETSVTADMETSPDLSSDGEEYDSEDFDSDEASEFFTHTHASDVVGGLSQQRDFIKL</sequence>
<dbReference type="Gene3D" id="4.10.1000.10">
    <property type="entry name" value="Zinc finger, CCCH-type"/>
    <property type="match status" value="2"/>
</dbReference>
<evidence type="ECO:0000256" key="2">
    <source>
        <dbReference type="ARBA" id="ARBA00022737"/>
    </source>
</evidence>
<dbReference type="GO" id="GO:0008270">
    <property type="term" value="F:zinc ion binding"/>
    <property type="evidence" value="ECO:0007669"/>
    <property type="project" value="UniProtKB-KW"/>
</dbReference>
<dbReference type="PANTHER" id="PTHR46156:SF1">
    <property type="entry name" value="ZINC FINGER CCCH DOMAIN-CONTAINING PROTEIN 3"/>
    <property type="match status" value="1"/>
</dbReference>
<evidence type="ECO:0000313" key="9">
    <source>
        <dbReference type="Proteomes" id="UP000799437"/>
    </source>
</evidence>
<organism evidence="8 9">
    <name type="scientific">Pseudovirgaria hyperparasitica</name>
    <dbReference type="NCBI Taxonomy" id="470096"/>
    <lineage>
        <taxon>Eukaryota</taxon>
        <taxon>Fungi</taxon>
        <taxon>Dikarya</taxon>
        <taxon>Ascomycota</taxon>
        <taxon>Pezizomycotina</taxon>
        <taxon>Dothideomycetes</taxon>
        <taxon>Dothideomycetes incertae sedis</taxon>
        <taxon>Acrospermales</taxon>
        <taxon>Acrospermaceae</taxon>
        <taxon>Pseudovirgaria</taxon>
    </lineage>
</organism>
<dbReference type="PANTHER" id="PTHR46156">
    <property type="entry name" value="CCCH ZINGC FINGER"/>
    <property type="match status" value="1"/>
</dbReference>
<feature type="domain" description="C3H1-type" evidence="7">
    <location>
        <begin position="308"/>
        <end position="336"/>
    </location>
</feature>
<feature type="zinc finger region" description="C3H1-type" evidence="5">
    <location>
        <begin position="308"/>
        <end position="336"/>
    </location>
</feature>
<keyword evidence="3 5" id="KW-0863">Zinc-finger</keyword>
<dbReference type="EMBL" id="ML996581">
    <property type="protein sequence ID" value="KAF2754081.1"/>
    <property type="molecule type" value="Genomic_DNA"/>
</dbReference>
<keyword evidence="1 5" id="KW-0479">Metal-binding</keyword>
<feature type="zinc finger region" description="C3H1-type" evidence="5">
    <location>
        <begin position="337"/>
        <end position="363"/>
    </location>
</feature>
<dbReference type="GeneID" id="54483951"/>
<reference evidence="8" key="1">
    <citation type="journal article" date="2020" name="Stud. Mycol.">
        <title>101 Dothideomycetes genomes: a test case for predicting lifestyles and emergence of pathogens.</title>
        <authorList>
            <person name="Haridas S."/>
            <person name="Albert R."/>
            <person name="Binder M."/>
            <person name="Bloem J."/>
            <person name="Labutti K."/>
            <person name="Salamov A."/>
            <person name="Andreopoulos B."/>
            <person name="Baker S."/>
            <person name="Barry K."/>
            <person name="Bills G."/>
            <person name="Bluhm B."/>
            <person name="Cannon C."/>
            <person name="Castanera R."/>
            <person name="Culley D."/>
            <person name="Daum C."/>
            <person name="Ezra D."/>
            <person name="Gonzalez J."/>
            <person name="Henrissat B."/>
            <person name="Kuo A."/>
            <person name="Liang C."/>
            <person name="Lipzen A."/>
            <person name="Lutzoni F."/>
            <person name="Magnuson J."/>
            <person name="Mondo S."/>
            <person name="Nolan M."/>
            <person name="Ohm R."/>
            <person name="Pangilinan J."/>
            <person name="Park H.-J."/>
            <person name="Ramirez L."/>
            <person name="Alfaro M."/>
            <person name="Sun H."/>
            <person name="Tritt A."/>
            <person name="Yoshinaga Y."/>
            <person name="Zwiers L.-H."/>
            <person name="Turgeon B."/>
            <person name="Goodwin S."/>
            <person name="Spatafora J."/>
            <person name="Crous P."/>
            <person name="Grigoriev I."/>
        </authorList>
    </citation>
    <scope>NUCLEOTIDE SEQUENCE</scope>
    <source>
        <strain evidence="8">CBS 121739</strain>
    </source>
</reference>
<evidence type="ECO:0000256" key="3">
    <source>
        <dbReference type="ARBA" id="ARBA00022771"/>
    </source>
</evidence>
<evidence type="ECO:0000259" key="7">
    <source>
        <dbReference type="PROSITE" id="PS50103"/>
    </source>
</evidence>
<feature type="domain" description="C3H1-type" evidence="7">
    <location>
        <begin position="364"/>
        <end position="392"/>
    </location>
</feature>
<dbReference type="FunFam" id="4.10.1000.10:FF:000022">
    <property type="entry name" value="Zinc finger CCCH domain-containing protein 7"/>
    <property type="match status" value="1"/>
</dbReference>
<keyword evidence="2" id="KW-0677">Repeat</keyword>
<evidence type="ECO:0000256" key="4">
    <source>
        <dbReference type="ARBA" id="ARBA00022833"/>
    </source>
</evidence>
<evidence type="ECO:0000256" key="1">
    <source>
        <dbReference type="ARBA" id="ARBA00022723"/>
    </source>
</evidence>
<evidence type="ECO:0000256" key="6">
    <source>
        <dbReference type="SAM" id="MobiDB-lite"/>
    </source>
</evidence>
<keyword evidence="9" id="KW-1185">Reference proteome</keyword>
<dbReference type="PROSITE" id="PS50103">
    <property type="entry name" value="ZF_C3H1"/>
    <property type="match status" value="3"/>
</dbReference>
<dbReference type="OrthoDB" id="410307at2759"/>
<protein>
    <recommendedName>
        <fullName evidence="7">C3H1-type domain-containing protein</fullName>
    </recommendedName>
</protein>
<dbReference type="InterPro" id="IPR036855">
    <property type="entry name" value="Znf_CCCH_sf"/>
</dbReference>
<evidence type="ECO:0000313" key="8">
    <source>
        <dbReference type="EMBL" id="KAF2754081.1"/>
    </source>
</evidence>
<dbReference type="InterPro" id="IPR000571">
    <property type="entry name" value="Znf_CCCH"/>
</dbReference>
<proteinExistence type="predicted"/>
<dbReference type="Proteomes" id="UP000799437">
    <property type="component" value="Unassembled WGS sequence"/>
</dbReference>
<gene>
    <name evidence="8" type="ORF">EJ05DRAFT_469172</name>
</gene>
<feature type="domain" description="C3H1-type" evidence="7">
    <location>
        <begin position="337"/>
        <end position="363"/>
    </location>
</feature>